<dbReference type="KEGG" id="haad:MW046_14615"/>
<name>A0A8U0A883_9EURY</name>
<feature type="transmembrane region" description="Helical" evidence="7">
    <location>
        <begin position="111"/>
        <end position="134"/>
    </location>
</feature>
<dbReference type="GeneID" id="71929304"/>
<keyword evidence="4 7" id="KW-0812">Transmembrane</keyword>
<keyword evidence="2 7" id="KW-0813">Transport</keyword>
<dbReference type="Gene3D" id="1.10.3720.10">
    <property type="entry name" value="MetI-like"/>
    <property type="match status" value="1"/>
</dbReference>
<keyword evidence="6 7" id="KW-0472">Membrane</keyword>
<evidence type="ECO:0000256" key="7">
    <source>
        <dbReference type="RuleBase" id="RU363032"/>
    </source>
</evidence>
<dbReference type="Pfam" id="PF00528">
    <property type="entry name" value="BPD_transp_1"/>
    <property type="match status" value="1"/>
</dbReference>
<evidence type="ECO:0000256" key="1">
    <source>
        <dbReference type="ARBA" id="ARBA00004651"/>
    </source>
</evidence>
<evidence type="ECO:0000256" key="3">
    <source>
        <dbReference type="ARBA" id="ARBA00022475"/>
    </source>
</evidence>
<feature type="transmembrane region" description="Helical" evidence="7">
    <location>
        <begin position="204"/>
        <end position="222"/>
    </location>
</feature>
<dbReference type="EMBL" id="CP096020">
    <property type="protein sequence ID" value="UPM44243.1"/>
    <property type="molecule type" value="Genomic_DNA"/>
</dbReference>
<sequence>MATENTPSTDTRRPSHRLDLAVLDRIERLSETQFVYLMLIPVLLLLGSMAIWPLLYTANLSLHADNVLSPDLVGGFVGLQNYVDLLTGKANPILRRPFFDLSRPFTSAVPVTLLFTLGAVVIETILGFAMALVLDQRFRGRRFARVAMILPWAVPIVIQGMIFYLMFQPSIGFAVGPLNDLGLISSSPLANSQDALLISILADIWKQSAFMALLILAGLQSIDRSLYEVAKVEGASRLQRFRTITFPLVLPALLVALLFRTIAALKVYGVVETVASCNTVPTVSCLVVTTWNAHRYGSAAAIAFLIAIAIGLLLLIYLVQFRGEEGGGLGI</sequence>
<proteinExistence type="inferred from homology"/>
<keyword evidence="10" id="KW-1185">Reference proteome</keyword>
<keyword evidence="9" id="KW-0614">Plasmid</keyword>
<dbReference type="PROSITE" id="PS50928">
    <property type="entry name" value="ABC_TM1"/>
    <property type="match status" value="1"/>
</dbReference>
<evidence type="ECO:0000313" key="10">
    <source>
        <dbReference type="Proteomes" id="UP000831768"/>
    </source>
</evidence>
<feature type="domain" description="ABC transmembrane type-1" evidence="8">
    <location>
        <begin position="109"/>
        <end position="317"/>
    </location>
</feature>
<dbReference type="Proteomes" id="UP000831768">
    <property type="component" value="Plasmid unnamed1"/>
</dbReference>
<comment type="subcellular location">
    <subcellularLocation>
        <location evidence="1 7">Cell membrane</location>
        <topology evidence="1 7">Multi-pass membrane protein</topology>
    </subcellularLocation>
</comment>
<evidence type="ECO:0000256" key="6">
    <source>
        <dbReference type="ARBA" id="ARBA00023136"/>
    </source>
</evidence>
<keyword evidence="3" id="KW-1003">Cell membrane</keyword>
<evidence type="ECO:0000259" key="8">
    <source>
        <dbReference type="PROSITE" id="PS50928"/>
    </source>
</evidence>
<dbReference type="PANTHER" id="PTHR43005:SF2">
    <property type="entry name" value="INTEGRAL MEMBRANE SUGAR TRANSPORT PROTEIN"/>
    <property type="match status" value="1"/>
</dbReference>
<dbReference type="InterPro" id="IPR035906">
    <property type="entry name" value="MetI-like_sf"/>
</dbReference>
<evidence type="ECO:0000256" key="5">
    <source>
        <dbReference type="ARBA" id="ARBA00022989"/>
    </source>
</evidence>
<keyword evidence="5 7" id="KW-1133">Transmembrane helix</keyword>
<dbReference type="InterPro" id="IPR000515">
    <property type="entry name" value="MetI-like"/>
</dbReference>
<dbReference type="AlphaFoldDB" id="A0A8U0A883"/>
<dbReference type="SUPFAM" id="SSF161098">
    <property type="entry name" value="MetI-like"/>
    <property type="match status" value="1"/>
</dbReference>
<accession>A0A8U0A883</accession>
<evidence type="ECO:0000313" key="9">
    <source>
        <dbReference type="EMBL" id="UPM44243.1"/>
    </source>
</evidence>
<feature type="transmembrane region" description="Helical" evidence="7">
    <location>
        <begin position="296"/>
        <end position="319"/>
    </location>
</feature>
<feature type="transmembrane region" description="Helical" evidence="7">
    <location>
        <begin position="34"/>
        <end position="55"/>
    </location>
</feature>
<evidence type="ECO:0000256" key="4">
    <source>
        <dbReference type="ARBA" id="ARBA00022692"/>
    </source>
</evidence>
<dbReference type="CDD" id="cd06261">
    <property type="entry name" value="TM_PBP2"/>
    <property type="match status" value="1"/>
</dbReference>
<dbReference type="GO" id="GO:0005886">
    <property type="term" value="C:plasma membrane"/>
    <property type="evidence" value="ECO:0007669"/>
    <property type="project" value="UniProtKB-SubCell"/>
</dbReference>
<feature type="transmembrane region" description="Helical" evidence="7">
    <location>
        <begin position="243"/>
        <end position="263"/>
    </location>
</feature>
<evidence type="ECO:0000256" key="2">
    <source>
        <dbReference type="ARBA" id="ARBA00022448"/>
    </source>
</evidence>
<dbReference type="GO" id="GO:0055085">
    <property type="term" value="P:transmembrane transport"/>
    <property type="evidence" value="ECO:0007669"/>
    <property type="project" value="InterPro"/>
</dbReference>
<gene>
    <name evidence="9" type="ORF">MW046_14615</name>
</gene>
<comment type="similarity">
    <text evidence="7">Belongs to the binding-protein-dependent transport system permease family.</text>
</comment>
<feature type="transmembrane region" description="Helical" evidence="7">
    <location>
        <begin position="146"/>
        <end position="167"/>
    </location>
</feature>
<geneLocation type="plasmid" evidence="9 10">
    <name>unnamed1</name>
</geneLocation>
<dbReference type="PANTHER" id="PTHR43005">
    <property type="entry name" value="BLR7065 PROTEIN"/>
    <property type="match status" value="1"/>
</dbReference>
<dbReference type="RefSeq" id="WP_247994897.1">
    <property type="nucleotide sequence ID" value="NZ_CP096020.1"/>
</dbReference>
<protein>
    <submittedName>
        <fullName evidence="9">Sugar ABC transporter permease</fullName>
    </submittedName>
</protein>
<reference evidence="9" key="1">
    <citation type="submission" date="2022-04" db="EMBL/GenBank/DDBJ databases">
        <title>Halocatena sp. nov., isolated from a salt lake.</title>
        <authorList>
            <person name="Cui H.-L."/>
        </authorList>
    </citation>
    <scope>NUCLEOTIDE SEQUENCE</scope>
    <source>
        <strain evidence="9">AD-1</strain>
        <plasmid evidence="9">unnamed1</plasmid>
    </source>
</reference>
<organism evidence="9 10">
    <name type="scientific">Halocatena salina</name>
    <dbReference type="NCBI Taxonomy" id="2934340"/>
    <lineage>
        <taxon>Archaea</taxon>
        <taxon>Methanobacteriati</taxon>
        <taxon>Methanobacteriota</taxon>
        <taxon>Stenosarchaea group</taxon>
        <taxon>Halobacteria</taxon>
        <taxon>Halobacteriales</taxon>
        <taxon>Natronomonadaceae</taxon>
        <taxon>Halocatena</taxon>
    </lineage>
</organism>